<evidence type="ECO:0000313" key="1">
    <source>
        <dbReference type="EMBL" id="GHF47047.1"/>
    </source>
</evidence>
<keyword evidence="2" id="KW-1185">Reference proteome</keyword>
<sequence length="171" mass="18089">MANDTTHTYDVAVTWTGNQGAGTATYRSFTRDHDVHAPGVPGKQPIAASSDPAFRGDPARWNPEELLVASLAQCHMLWYLHLCATGGVNVVAYEDRAHGVMTMDAHGGGGQITEVTLRPQVTVADAATAGKARALHADVPALCFIARSVNFPVHHEPVIHVAPAPAQPQNG</sequence>
<dbReference type="RefSeq" id="WP_190130082.1">
    <property type="nucleotide sequence ID" value="NZ_BNBD01000005.1"/>
</dbReference>
<dbReference type="PANTHER" id="PTHR42830">
    <property type="entry name" value="OSMOTICALLY INDUCIBLE FAMILY PROTEIN"/>
    <property type="match status" value="1"/>
</dbReference>
<dbReference type="Gene3D" id="3.30.300.20">
    <property type="match status" value="1"/>
</dbReference>
<dbReference type="InterPro" id="IPR036102">
    <property type="entry name" value="OsmC/Ohrsf"/>
</dbReference>
<dbReference type="Proteomes" id="UP000638313">
    <property type="component" value="Unassembled WGS sequence"/>
</dbReference>
<name>A0A919B2N3_9ACTN</name>
<dbReference type="EMBL" id="BNBD01000005">
    <property type="protein sequence ID" value="GHF47047.1"/>
    <property type="molecule type" value="Genomic_DNA"/>
</dbReference>
<dbReference type="InterPro" id="IPR003718">
    <property type="entry name" value="OsmC/Ohr_fam"/>
</dbReference>
<dbReference type="AlphaFoldDB" id="A0A919B2N3"/>
<reference evidence="1" key="2">
    <citation type="submission" date="2020-09" db="EMBL/GenBank/DDBJ databases">
        <authorList>
            <person name="Sun Q."/>
            <person name="Ohkuma M."/>
        </authorList>
    </citation>
    <scope>NUCLEOTIDE SEQUENCE</scope>
    <source>
        <strain evidence="1">JCM 4059</strain>
    </source>
</reference>
<reference evidence="1" key="1">
    <citation type="journal article" date="2014" name="Int. J. Syst. Evol. Microbiol.">
        <title>Complete genome sequence of Corynebacterium casei LMG S-19264T (=DSM 44701T), isolated from a smear-ripened cheese.</title>
        <authorList>
            <consortium name="US DOE Joint Genome Institute (JGI-PGF)"/>
            <person name="Walter F."/>
            <person name="Albersmeier A."/>
            <person name="Kalinowski J."/>
            <person name="Ruckert C."/>
        </authorList>
    </citation>
    <scope>NUCLEOTIDE SEQUENCE</scope>
    <source>
        <strain evidence="1">JCM 4059</strain>
    </source>
</reference>
<dbReference type="PANTHER" id="PTHR42830:SF2">
    <property type="entry name" value="OSMC_OHR FAMILY PROTEIN"/>
    <property type="match status" value="1"/>
</dbReference>
<dbReference type="InterPro" id="IPR015946">
    <property type="entry name" value="KH_dom-like_a/b"/>
</dbReference>
<dbReference type="InterPro" id="IPR052707">
    <property type="entry name" value="OsmC_Ohr_Peroxiredoxin"/>
</dbReference>
<protein>
    <submittedName>
        <fullName evidence="1">Peroxiredoxin</fullName>
    </submittedName>
</protein>
<accession>A0A919B2N3</accession>
<proteinExistence type="predicted"/>
<evidence type="ECO:0000313" key="2">
    <source>
        <dbReference type="Proteomes" id="UP000638313"/>
    </source>
</evidence>
<dbReference type="Pfam" id="PF02566">
    <property type="entry name" value="OsmC"/>
    <property type="match status" value="1"/>
</dbReference>
<organism evidence="1 2">
    <name type="scientific">Streptomyces mashuensis</name>
    <dbReference type="NCBI Taxonomy" id="33904"/>
    <lineage>
        <taxon>Bacteria</taxon>
        <taxon>Bacillati</taxon>
        <taxon>Actinomycetota</taxon>
        <taxon>Actinomycetes</taxon>
        <taxon>Kitasatosporales</taxon>
        <taxon>Streptomycetaceae</taxon>
        <taxon>Streptomyces</taxon>
    </lineage>
</organism>
<gene>
    <name evidence="1" type="ORF">GCM10010218_30420</name>
</gene>
<dbReference type="SUPFAM" id="SSF82784">
    <property type="entry name" value="OsmC-like"/>
    <property type="match status" value="1"/>
</dbReference>
<comment type="caution">
    <text evidence="1">The sequence shown here is derived from an EMBL/GenBank/DDBJ whole genome shotgun (WGS) entry which is preliminary data.</text>
</comment>